<accession>A0A4R5BS63</accession>
<comment type="caution">
    <text evidence="1">The sequence shown here is derived from an EMBL/GenBank/DDBJ whole genome shotgun (WGS) entry which is preliminary data.</text>
</comment>
<dbReference type="OrthoDB" id="3624112at2"/>
<dbReference type="RefSeq" id="WP_131893412.1">
    <property type="nucleotide sequence ID" value="NZ_SMKU01000062.1"/>
</dbReference>
<reference evidence="1 2" key="1">
    <citation type="submission" date="2019-03" db="EMBL/GenBank/DDBJ databases">
        <title>Draft genome sequences of novel Actinobacteria.</title>
        <authorList>
            <person name="Sahin N."/>
            <person name="Ay H."/>
            <person name="Saygin H."/>
        </authorList>
    </citation>
    <scope>NUCLEOTIDE SEQUENCE [LARGE SCALE GENOMIC DNA]</scope>
    <source>
        <strain evidence="1 2">H3C3</strain>
    </source>
</reference>
<protein>
    <submittedName>
        <fullName evidence="1">Uncharacterized protein</fullName>
    </submittedName>
</protein>
<evidence type="ECO:0000313" key="1">
    <source>
        <dbReference type="EMBL" id="TDD88849.1"/>
    </source>
</evidence>
<dbReference type="AlphaFoldDB" id="A0A4R5BS63"/>
<dbReference type="EMBL" id="SMKU01000062">
    <property type="protein sequence ID" value="TDD88849.1"/>
    <property type="molecule type" value="Genomic_DNA"/>
</dbReference>
<evidence type="ECO:0000313" key="2">
    <source>
        <dbReference type="Proteomes" id="UP000294513"/>
    </source>
</evidence>
<organism evidence="1 2">
    <name type="scientific">Actinomadura rubrisoli</name>
    <dbReference type="NCBI Taxonomy" id="2530368"/>
    <lineage>
        <taxon>Bacteria</taxon>
        <taxon>Bacillati</taxon>
        <taxon>Actinomycetota</taxon>
        <taxon>Actinomycetes</taxon>
        <taxon>Streptosporangiales</taxon>
        <taxon>Thermomonosporaceae</taxon>
        <taxon>Actinomadura</taxon>
    </lineage>
</organism>
<keyword evidence="2" id="KW-1185">Reference proteome</keyword>
<gene>
    <name evidence="1" type="ORF">E1298_14705</name>
</gene>
<name>A0A4R5BS63_9ACTN</name>
<dbReference type="Pfam" id="PF19142">
    <property type="entry name" value="DUF5825"/>
    <property type="match status" value="1"/>
</dbReference>
<dbReference type="Proteomes" id="UP000294513">
    <property type="component" value="Unassembled WGS sequence"/>
</dbReference>
<dbReference type="InterPro" id="IPR043863">
    <property type="entry name" value="DUF5825"/>
</dbReference>
<sequence length="238" mass="26212">MIRDLPPVTLSSAGMAAAEDRPDVRVLDFALADLSTSLLLLGHPVEDSPARLLDEEPLTWLRLHSLDSGIWPGDDDFARLLNAGVAGMTLPSLPSTPELIAFLVRATSFGLPLEWGGPVGDLPCRLLFHLTPPAHGDDSARKWRAAHRYGLCYWRRGPAFAAVQDLRSDPGAHYVIHEPALLDLFHRLADPLDTRTLTDADRASLDELLDAELAVQLDHIAVGLAYRLRRWPTPVIDF</sequence>
<proteinExistence type="predicted"/>